<name>A0A0E0RWL9_GIBZE</name>
<proteinExistence type="predicted"/>
<gene>
    <name evidence="2" type="ORF">FGRAMPH1_01T07681</name>
</gene>
<reference evidence="3 4" key="1">
    <citation type="journal article" date="2007" name="Science">
        <title>The Fusarium graminearum genome reveals a link between localized polymorphism and pathogen specialization.</title>
        <authorList>
            <person name="Cuomo C.A."/>
            <person name="Gueldener U."/>
            <person name="Xu J.-R."/>
            <person name="Trail F."/>
            <person name="Turgeon B.G."/>
            <person name="Di Pietro A."/>
            <person name="Walton J.D."/>
            <person name="Ma L.-J."/>
            <person name="Baker S.E."/>
            <person name="Rep M."/>
            <person name="Adam G."/>
            <person name="Antoniw J."/>
            <person name="Baldwin T."/>
            <person name="Calvo S.E."/>
            <person name="Chang Y.-L."/>
            <person name="DeCaprio D."/>
            <person name="Gale L.R."/>
            <person name="Gnerre S."/>
            <person name="Goswami R.S."/>
            <person name="Hammond-Kosack K."/>
            <person name="Harris L.J."/>
            <person name="Hilburn K."/>
            <person name="Kennell J.C."/>
            <person name="Kroken S."/>
            <person name="Magnuson J.K."/>
            <person name="Mannhaupt G."/>
            <person name="Mauceli E.W."/>
            <person name="Mewes H.-W."/>
            <person name="Mitterbauer R."/>
            <person name="Muehlbauer G."/>
            <person name="Muensterkoetter M."/>
            <person name="Nelson D."/>
            <person name="O'Donnell K."/>
            <person name="Ouellet T."/>
            <person name="Qi W."/>
            <person name="Quesneville H."/>
            <person name="Roncero M.I.G."/>
            <person name="Seong K.-Y."/>
            <person name="Tetko I.V."/>
            <person name="Urban M."/>
            <person name="Waalwijk C."/>
            <person name="Ward T.J."/>
            <person name="Yao J."/>
            <person name="Birren B.W."/>
            <person name="Kistler H.C."/>
        </authorList>
    </citation>
    <scope>NUCLEOTIDE SEQUENCE [LARGE SCALE GENOMIC DNA]</scope>
    <source>
        <strain evidence="4">ATCC MYA-4620 / CBS 123657 / FGSC 9075 / NRRL 31084 / PH-1</strain>
        <strain evidence="3">PH-1 / ATCC MYA-4620 / FGSC 9075 / NRRL 31084</strain>
    </source>
</reference>
<dbReference type="EMBL" id="HG970332">
    <property type="protein sequence ID" value="CEF75644.1"/>
    <property type="molecule type" value="Genomic_DNA"/>
</dbReference>
<protein>
    <submittedName>
        <fullName evidence="2">Chromosome 1, complete genome</fullName>
    </submittedName>
</protein>
<dbReference type="EnsemblFungi" id="CEF75644">
    <property type="protein sequence ID" value="CEF75644"/>
    <property type="gene ID" value="FGRRES_15592"/>
</dbReference>
<feature type="region of interest" description="Disordered" evidence="1">
    <location>
        <begin position="28"/>
        <end position="54"/>
    </location>
</feature>
<dbReference type="Proteomes" id="UP000070720">
    <property type="component" value="Chromosome 1"/>
</dbReference>
<feature type="compositionally biased region" description="Basic residues" evidence="1">
    <location>
        <begin position="43"/>
        <end position="52"/>
    </location>
</feature>
<reference key="3">
    <citation type="submission" date="2014-02" db="EMBL/GenBank/DDBJ databases">
        <title>A revised Fusarium graminearum genomic reference sequence using whole shotgun re-sequencing.</title>
        <authorList>
            <person name="King R."/>
            <person name="Urban M."/>
            <person name="Hassani-Pak K."/>
            <person name="Hammond-Kosack K."/>
        </authorList>
    </citation>
    <scope>NUCLEOTIDE SEQUENCE</scope>
    <source>
        <strain>PH-1</strain>
    </source>
</reference>
<reference evidence="2 4" key="4">
    <citation type="journal article" date="2015" name="BMC Genomics">
        <title>The completed genome sequence of the pathogenic ascomycete fungus Fusarium graminearum.</title>
        <authorList>
            <person name="King R."/>
            <person name="Urban M."/>
            <person name="Hammond-Kosack M.C."/>
            <person name="Hassani-Pak K."/>
            <person name="Hammond-Kosack K.E."/>
        </authorList>
    </citation>
    <scope>NUCLEOTIDE SEQUENCE [LARGE SCALE GENOMIC DNA]</scope>
    <source>
        <strain evidence="4">ATCC MYA-4620 / CBS 123657 / FGSC 9075 / NRRL 31084 / PH-1</strain>
        <strain evidence="2">PH-1</strain>
    </source>
</reference>
<evidence type="ECO:0000256" key="1">
    <source>
        <dbReference type="SAM" id="MobiDB-lite"/>
    </source>
</evidence>
<reference evidence="3" key="5">
    <citation type="submission" date="2017-01" db="UniProtKB">
        <authorList>
            <consortium name="EnsemblFungi"/>
        </authorList>
    </citation>
    <scope>IDENTIFICATION</scope>
    <source>
        <strain evidence="3">PH-1 / ATCC MYA-4620 / FGSC 9075 / NRRL 31084</strain>
    </source>
</reference>
<accession>A0A0E0RWL9</accession>
<dbReference type="InParanoid" id="A0A0E0RWL9"/>
<evidence type="ECO:0000313" key="2">
    <source>
        <dbReference type="EMBL" id="CEF75644.1"/>
    </source>
</evidence>
<evidence type="ECO:0000313" key="3">
    <source>
        <dbReference type="EnsemblFungi" id="CEF75644"/>
    </source>
</evidence>
<organism evidence="3">
    <name type="scientific">Gibberella zeae (strain ATCC MYA-4620 / CBS 123657 / FGSC 9075 / NRRL 31084 / PH-1)</name>
    <name type="common">Wheat head blight fungus</name>
    <name type="synonym">Fusarium graminearum</name>
    <dbReference type="NCBI Taxonomy" id="229533"/>
    <lineage>
        <taxon>Eukaryota</taxon>
        <taxon>Fungi</taxon>
        <taxon>Dikarya</taxon>
        <taxon>Ascomycota</taxon>
        <taxon>Pezizomycotina</taxon>
        <taxon>Sordariomycetes</taxon>
        <taxon>Hypocreomycetidae</taxon>
        <taxon>Hypocreales</taxon>
        <taxon>Nectriaceae</taxon>
        <taxon>Fusarium</taxon>
    </lineage>
</organism>
<sequence length="75" mass="8233">MSHPTPESLPTKARAPLDSLDAQEWEKFGGSISGGQGTEKRNEHIHHSHHTVRGTDVQAYTQLTQPLTVNGSMSR</sequence>
<keyword evidence="4" id="KW-1185">Reference proteome</keyword>
<dbReference type="AlphaFoldDB" id="A0A0E0RWL9"/>
<evidence type="ECO:0000313" key="4">
    <source>
        <dbReference type="Proteomes" id="UP000070720"/>
    </source>
</evidence>
<dbReference type="VEuPathDB" id="FungiDB:FGRAMPH1_01G07681"/>
<reference evidence="3 4" key="2">
    <citation type="journal article" date="2010" name="Nature">
        <title>Comparative genomics reveals mobile pathogenicity chromosomes in Fusarium.</title>
        <authorList>
            <person name="Ma L.J."/>
            <person name="van der Does H.C."/>
            <person name="Borkovich K.A."/>
            <person name="Coleman J.J."/>
            <person name="Daboussi M.J."/>
            <person name="Di Pietro A."/>
            <person name="Dufresne M."/>
            <person name="Freitag M."/>
            <person name="Grabherr M."/>
            <person name="Henrissat B."/>
            <person name="Houterman P.M."/>
            <person name="Kang S."/>
            <person name="Shim W.B."/>
            <person name="Woloshuk C."/>
            <person name="Xie X."/>
            <person name="Xu J.R."/>
            <person name="Antoniw J."/>
            <person name="Baker S.E."/>
            <person name="Bluhm B.H."/>
            <person name="Breakspear A."/>
            <person name="Brown D.W."/>
            <person name="Butchko R.A."/>
            <person name="Chapman S."/>
            <person name="Coulson R."/>
            <person name="Coutinho P.M."/>
            <person name="Danchin E.G."/>
            <person name="Diener A."/>
            <person name="Gale L.R."/>
            <person name="Gardiner D.M."/>
            <person name="Goff S."/>
            <person name="Hammond-Kosack K.E."/>
            <person name="Hilburn K."/>
            <person name="Hua-Van A."/>
            <person name="Jonkers W."/>
            <person name="Kazan K."/>
            <person name="Kodira C.D."/>
            <person name="Koehrsen M."/>
            <person name="Kumar L."/>
            <person name="Lee Y.H."/>
            <person name="Li L."/>
            <person name="Manners J.M."/>
            <person name="Miranda-Saavedra D."/>
            <person name="Mukherjee M."/>
            <person name="Park G."/>
            <person name="Park J."/>
            <person name="Park S.Y."/>
            <person name="Proctor R.H."/>
            <person name="Regev A."/>
            <person name="Ruiz-Roldan M.C."/>
            <person name="Sain D."/>
            <person name="Sakthikumar S."/>
            <person name="Sykes S."/>
            <person name="Schwartz D.C."/>
            <person name="Turgeon B.G."/>
            <person name="Wapinski I."/>
            <person name="Yoder O."/>
            <person name="Young S."/>
            <person name="Zeng Q."/>
            <person name="Zhou S."/>
            <person name="Galagan J."/>
            <person name="Cuomo C.A."/>
            <person name="Kistler H.C."/>
            <person name="Rep M."/>
        </authorList>
    </citation>
    <scope>GENOME REANNOTATION</scope>
    <source>
        <strain evidence="4">ATCC MYA-4620 / CBS 123657 / FGSC 9075 / NRRL 31084 / PH-1</strain>
        <strain evidence="3">PH-1 / ATCC MYA-4620 / FGSC 9075 / NRRL 31084</strain>
    </source>
</reference>